<comment type="caution">
    <text evidence="2">The sequence shown here is derived from an EMBL/GenBank/DDBJ whole genome shotgun (WGS) entry which is preliminary data.</text>
</comment>
<evidence type="ECO:0000313" key="3">
    <source>
        <dbReference type="Proteomes" id="UP000019478"/>
    </source>
</evidence>
<organism evidence="2 3">
    <name type="scientific">Capronia epimyces CBS 606.96</name>
    <dbReference type="NCBI Taxonomy" id="1182542"/>
    <lineage>
        <taxon>Eukaryota</taxon>
        <taxon>Fungi</taxon>
        <taxon>Dikarya</taxon>
        <taxon>Ascomycota</taxon>
        <taxon>Pezizomycotina</taxon>
        <taxon>Eurotiomycetes</taxon>
        <taxon>Chaetothyriomycetidae</taxon>
        <taxon>Chaetothyriales</taxon>
        <taxon>Herpotrichiellaceae</taxon>
        <taxon>Capronia</taxon>
    </lineage>
</organism>
<dbReference type="Proteomes" id="UP000019478">
    <property type="component" value="Unassembled WGS sequence"/>
</dbReference>
<keyword evidence="3" id="KW-1185">Reference proteome</keyword>
<dbReference type="HOGENOM" id="CLU_2605805_0_0_1"/>
<name>W9XBR0_9EURO</name>
<evidence type="ECO:0000313" key="2">
    <source>
        <dbReference type="EMBL" id="EXJ77668.1"/>
    </source>
</evidence>
<sequence length="79" mass="8379">MTWTSFSTAGRVHTAQLACHRQIRTRAHGAPRPKPVCPTPSIPTRSGSCRRLSPPAYVPWDGGRGGRCGLAPSAADARA</sequence>
<proteinExistence type="predicted"/>
<accession>W9XBR0</accession>
<protein>
    <submittedName>
        <fullName evidence="2">Uncharacterized protein</fullName>
    </submittedName>
</protein>
<dbReference type="AlphaFoldDB" id="W9XBR0"/>
<dbReference type="RefSeq" id="XP_007738178.1">
    <property type="nucleotide sequence ID" value="XM_007739988.1"/>
</dbReference>
<reference evidence="2 3" key="1">
    <citation type="submission" date="2013-03" db="EMBL/GenBank/DDBJ databases">
        <title>The Genome Sequence of Capronia epimyces CBS 606.96.</title>
        <authorList>
            <consortium name="The Broad Institute Genomics Platform"/>
            <person name="Cuomo C."/>
            <person name="de Hoog S."/>
            <person name="Gorbushina A."/>
            <person name="Walker B."/>
            <person name="Young S.K."/>
            <person name="Zeng Q."/>
            <person name="Gargeya S."/>
            <person name="Fitzgerald M."/>
            <person name="Haas B."/>
            <person name="Abouelleil A."/>
            <person name="Allen A.W."/>
            <person name="Alvarado L."/>
            <person name="Arachchi H.M."/>
            <person name="Berlin A.M."/>
            <person name="Chapman S.B."/>
            <person name="Gainer-Dewar J."/>
            <person name="Goldberg J."/>
            <person name="Griggs A."/>
            <person name="Gujja S."/>
            <person name="Hansen M."/>
            <person name="Howarth C."/>
            <person name="Imamovic A."/>
            <person name="Ireland A."/>
            <person name="Larimer J."/>
            <person name="McCowan C."/>
            <person name="Murphy C."/>
            <person name="Pearson M."/>
            <person name="Poon T.W."/>
            <person name="Priest M."/>
            <person name="Roberts A."/>
            <person name="Saif S."/>
            <person name="Shea T."/>
            <person name="Sisk P."/>
            <person name="Sykes S."/>
            <person name="Wortman J."/>
            <person name="Nusbaum C."/>
            <person name="Birren B."/>
        </authorList>
    </citation>
    <scope>NUCLEOTIDE SEQUENCE [LARGE SCALE GENOMIC DNA]</scope>
    <source>
        <strain evidence="2 3">CBS 606.96</strain>
    </source>
</reference>
<gene>
    <name evidence="2" type="ORF">A1O3_09897</name>
</gene>
<dbReference type="EMBL" id="AMGY01000010">
    <property type="protein sequence ID" value="EXJ77668.1"/>
    <property type="molecule type" value="Genomic_DNA"/>
</dbReference>
<evidence type="ECO:0000256" key="1">
    <source>
        <dbReference type="SAM" id="MobiDB-lite"/>
    </source>
</evidence>
<dbReference type="GeneID" id="19173978"/>
<feature type="region of interest" description="Disordered" evidence="1">
    <location>
        <begin position="24"/>
        <end position="48"/>
    </location>
</feature>
<feature type="compositionally biased region" description="Pro residues" evidence="1">
    <location>
        <begin position="32"/>
        <end position="41"/>
    </location>
</feature>